<name>A0A6M4PRE7_9ACTN</name>
<accession>A0A6M4PRE7</accession>
<dbReference type="KEGG" id="sarg:HKX69_29910"/>
<keyword evidence="2" id="KW-1185">Reference proteome</keyword>
<dbReference type="Pfam" id="PF21848">
    <property type="entry name" value="DUF6907"/>
    <property type="match status" value="1"/>
</dbReference>
<gene>
    <name evidence="1" type="ORF">HKX69_29910</name>
</gene>
<proteinExistence type="predicted"/>
<organism evidence="1 2">
    <name type="scientific">Streptomyces argyrophylli</name>
    <dbReference type="NCBI Taxonomy" id="2726118"/>
    <lineage>
        <taxon>Bacteria</taxon>
        <taxon>Bacillati</taxon>
        <taxon>Actinomycetota</taxon>
        <taxon>Actinomycetes</taxon>
        <taxon>Kitasatosporales</taxon>
        <taxon>Streptomycetaceae</taxon>
        <taxon>Streptomyces</taxon>
    </lineage>
</organism>
<dbReference type="EMBL" id="CP053189">
    <property type="protein sequence ID" value="QJS13194.1"/>
    <property type="molecule type" value="Genomic_DNA"/>
</dbReference>
<protein>
    <submittedName>
        <fullName evidence="1">Uncharacterized protein</fullName>
    </submittedName>
</protein>
<evidence type="ECO:0000313" key="1">
    <source>
        <dbReference type="EMBL" id="QJS13194.1"/>
    </source>
</evidence>
<dbReference type="AlphaFoldDB" id="A0A6M4PRE7"/>
<evidence type="ECO:0000313" key="2">
    <source>
        <dbReference type="Proteomes" id="UP000502641"/>
    </source>
</evidence>
<dbReference type="Proteomes" id="UP000502641">
    <property type="component" value="Chromosome"/>
</dbReference>
<sequence length="125" mass="13157">MSTPRTVTLTTADRGPVTIPEPAWCQGHAHHDPHTEYVDITHSSPDIALNFRHTVLLTAGLVQAPHGTSPAEGMDGPTPGVSVFPLGDTLGPAQLYDLAGRLDAFTDQLRGLADQLTAILGGEGR</sequence>
<dbReference type="InterPro" id="IPR054202">
    <property type="entry name" value="DUF6907"/>
</dbReference>
<reference evidence="1 2" key="1">
    <citation type="submission" date="2020-05" db="EMBL/GenBank/DDBJ databases">
        <authorList>
            <person name="Li K."/>
        </authorList>
    </citation>
    <scope>NUCLEOTIDE SEQUENCE [LARGE SCALE GENOMIC DNA]</scope>
    <source>
        <strain evidence="2">jing01</strain>
    </source>
</reference>
<dbReference type="RefSeq" id="WP_171158508.1">
    <property type="nucleotide sequence ID" value="NZ_CP053189.1"/>
</dbReference>